<proteinExistence type="inferred from homology"/>
<feature type="domain" description="SusD-like N-terminal" evidence="7">
    <location>
        <begin position="123"/>
        <end position="228"/>
    </location>
</feature>
<evidence type="ECO:0000313" key="8">
    <source>
        <dbReference type="EMBL" id="MFD2921696.1"/>
    </source>
</evidence>
<keyword evidence="5" id="KW-0998">Cell outer membrane</keyword>
<dbReference type="InterPro" id="IPR011990">
    <property type="entry name" value="TPR-like_helical_dom_sf"/>
</dbReference>
<evidence type="ECO:0000256" key="1">
    <source>
        <dbReference type="ARBA" id="ARBA00004442"/>
    </source>
</evidence>
<keyword evidence="4" id="KW-0472">Membrane</keyword>
<organism evidence="8 9">
    <name type="scientific">Terrimonas rubra</name>
    <dbReference type="NCBI Taxonomy" id="1035890"/>
    <lineage>
        <taxon>Bacteria</taxon>
        <taxon>Pseudomonadati</taxon>
        <taxon>Bacteroidota</taxon>
        <taxon>Chitinophagia</taxon>
        <taxon>Chitinophagales</taxon>
        <taxon>Chitinophagaceae</taxon>
        <taxon>Terrimonas</taxon>
    </lineage>
</organism>
<accession>A0ABW6ACB3</accession>
<name>A0ABW6ACB3_9BACT</name>
<evidence type="ECO:0000259" key="7">
    <source>
        <dbReference type="Pfam" id="PF14322"/>
    </source>
</evidence>
<evidence type="ECO:0000313" key="9">
    <source>
        <dbReference type="Proteomes" id="UP001597511"/>
    </source>
</evidence>
<dbReference type="SUPFAM" id="SSF48452">
    <property type="entry name" value="TPR-like"/>
    <property type="match status" value="1"/>
</dbReference>
<feature type="domain" description="RagB/SusD" evidence="6">
    <location>
        <begin position="364"/>
        <end position="516"/>
    </location>
</feature>
<gene>
    <name evidence="8" type="ORF">ACFS6H_18395</name>
</gene>
<dbReference type="EMBL" id="JBHUOZ010000003">
    <property type="protein sequence ID" value="MFD2921696.1"/>
    <property type="molecule type" value="Genomic_DNA"/>
</dbReference>
<dbReference type="Pfam" id="PF07980">
    <property type="entry name" value="SusD_RagB"/>
    <property type="match status" value="1"/>
</dbReference>
<keyword evidence="9" id="KW-1185">Reference proteome</keyword>
<comment type="similarity">
    <text evidence="2">Belongs to the SusD family.</text>
</comment>
<dbReference type="Proteomes" id="UP001597511">
    <property type="component" value="Unassembled WGS sequence"/>
</dbReference>
<dbReference type="Pfam" id="PF14322">
    <property type="entry name" value="SusD-like_3"/>
    <property type="match status" value="1"/>
</dbReference>
<evidence type="ECO:0000256" key="3">
    <source>
        <dbReference type="ARBA" id="ARBA00022729"/>
    </source>
</evidence>
<sequence length="517" mass="59435">MKNISRLLLISFILVTAGCKKFLNVDPPSNLSGNNFWKTYEDVDNYTNGLFESFRAATFRSNMKSGAGSDEFPFFPFTGDMRMAPVVENTSAGWQRTYIGGLRNNNLRLFLNATTWTYPGVNNWNSLFNTTRFFNWDRFFKVVASANILIEKVPTVEVLTEAEKKRFIAEGTLMRNLAYFMMVRLWGDVPYYTNANNTTPLSRMDMREVLKRGVADLAAVEQDLPWTYTDPGRRAVRGMRGGALILLMHMKMWLAGFDDLHAEQHYRDAINFGIELTTQNDGAYELLPFERYREIFRGRSKEGLFEIPQNINYGERFGWSFISDHVTQFLLTNGALKNTYMYWDAAFLNEVFPTGRSDKRTTNWLKNRTSTNGQFSLTKYANTFITESVLNIDDSQILFRYVDAFLLLAEAYAAVGETGPAITNLDIVKARAGADPYSGSSMDDLKKEIWDERCRELIGEAHYYYDLVRTKNILNRDLSYSGTVLTTEQFRAGAWTWPLSDAVRVNNPAVTYNNYWR</sequence>
<evidence type="ECO:0000259" key="6">
    <source>
        <dbReference type="Pfam" id="PF07980"/>
    </source>
</evidence>
<dbReference type="Gene3D" id="1.25.40.390">
    <property type="match status" value="1"/>
</dbReference>
<dbReference type="InterPro" id="IPR033985">
    <property type="entry name" value="SusD-like_N"/>
</dbReference>
<comment type="subcellular location">
    <subcellularLocation>
        <location evidence="1">Cell outer membrane</location>
    </subcellularLocation>
</comment>
<evidence type="ECO:0000256" key="5">
    <source>
        <dbReference type="ARBA" id="ARBA00023237"/>
    </source>
</evidence>
<evidence type="ECO:0000256" key="4">
    <source>
        <dbReference type="ARBA" id="ARBA00023136"/>
    </source>
</evidence>
<comment type="caution">
    <text evidence="8">The sequence shown here is derived from an EMBL/GenBank/DDBJ whole genome shotgun (WGS) entry which is preliminary data.</text>
</comment>
<reference evidence="9" key="1">
    <citation type="journal article" date="2019" name="Int. J. Syst. Evol. Microbiol.">
        <title>The Global Catalogue of Microorganisms (GCM) 10K type strain sequencing project: providing services to taxonomists for standard genome sequencing and annotation.</title>
        <authorList>
            <consortium name="The Broad Institute Genomics Platform"/>
            <consortium name="The Broad Institute Genome Sequencing Center for Infectious Disease"/>
            <person name="Wu L."/>
            <person name="Ma J."/>
        </authorList>
    </citation>
    <scope>NUCLEOTIDE SEQUENCE [LARGE SCALE GENOMIC DNA]</scope>
    <source>
        <strain evidence="9">KCTC 23299</strain>
    </source>
</reference>
<dbReference type="InterPro" id="IPR012944">
    <property type="entry name" value="SusD_RagB_dom"/>
</dbReference>
<keyword evidence="3" id="KW-0732">Signal</keyword>
<dbReference type="PROSITE" id="PS51257">
    <property type="entry name" value="PROKAR_LIPOPROTEIN"/>
    <property type="match status" value="1"/>
</dbReference>
<evidence type="ECO:0000256" key="2">
    <source>
        <dbReference type="ARBA" id="ARBA00006275"/>
    </source>
</evidence>
<dbReference type="RefSeq" id="WP_386102508.1">
    <property type="nucleotide sequence ID" value="NZ_JBHUOZ010000003.1"/>
</dbReference>
<protein>
    <submittedName>
        <fullName evidence="8">RagB/SusD family nutrient uptake outer membrane protein</fullName>
    </submittedName>
</protein>